<evidence type="ECO:0000256" key="1">
    <source>
        <dbReference type="SAM" id="MobiDB-lite"/>
    </source>
</evidence>
<proteinExistence type="predicted"/>
<dbReference type="EMBL" id="CP109546">
    <property type="protein sequence ID" value="WTZ06740.1"/>
    <property type="molecule type" value="Genomic_DNA"/>
</dbReference>
<sequence>MTAPIPIRSEQSQPAGTDLQAPEAEPFFELRFAELRVTLQRPPYRLFGALATGASLISVWLAR</sequence>
<gene>
    <name evidence="2" type="ORF">OG699_01035</name>
</gene>
<feature type="region of interest" description="Disordered" evidence="1">
    <location>
        <begin position="1"/>
        <end position="20"/>
    </location>
</feature>
<protein>
    <submittedName>
        <fullName evidence="2">Uncharacterized protein</fullName>
    </submittedName>
</protein>
<evidence type="ECO:0000313" key="2">
    <source>
        <dbReference type="EMBL" id="WTZ06740.1"/>
    </source>
</evidence>
<reference evidence="2" key="1">
    <citation type="submission" date="2022-10" db="EMBL/GenBank/DDBJ databases">
        <title>The complete genomes of actinobacterial strains from the NBC collection.</title>
        <authorList>
            <person name="Joergensen T.S."/>
            <person name="Alvarez Arevalo M."/>
            <person name="Sterndorff E.B."/>
            <person name="Faurdal D."/>
            <person name="Vuksanovic O."/>
            <person name="Mourched A.-S."/>
            <person name="Charusanti P."/>
            <person name="Shaw S."/>
            <person name="Blin K."/>
            <person name="Weber T."/>
        </authorList>
    </citation>
    <scope>NUCLEOTIDE SEQUENCE</scope>
    <source>
        <strain evidence="2">NBC_01393</strain>
    </source>
</reference>
<organism evidence="2">
    <name type="scientific">Streptomyces sp. NBC_01393</name>
    <dbReference type="NCBI Taxonomy" id="2903851"/>
    <lineage>
        <taxon>Bacteria</taxon>
        <taxon>Bacillati</taxon>
        <taxon>Actinomycetota</taxon>
        <taxon>Actinomycetes</taxon>
        <taxon>Kitasatosporales</taxon>
        <taxon>Streptomycetaceae</taxon>
        <taxon>Streptomyces</taxon>
    </lineage>
</organism>
<accession>A0AAU3HRP4</accession>
<name>A0AAU3HRP4_9ACTN</name>
<dbReference type="AlphaFoldDB" id="A0AAU3HRP4"/>